<feature type="transmembrane region" description="Helical" evidence="5">
    <location>
        <begin position="79"/>
        <end position="100"/>
    </location>
</feature>
<dbReference type="GO" id="GO:0016020">
    <property type="term" value="C:membrane"/>
    <property type="evidence" value="ECO:0007669"/>
    <property type="project" value="UniProtKB-SubCell"/>
</dbReference>
<evidence type="ECO:0000313" key="6">
    <source>
        <dbReference type="EMBL" id="PQV59017.1"/>
    </source>
</evidence>
<evidence type="ECO:0000256" key="4">
    <source>
        <dbReference type="ARBA" id="ARBA00023136"/>
    </source>
</evidence>
<dbReference type="AlphaFoldDB" id="A0A2S8SDT6"/>
<comment type="caution">
    <text evidence="6">The sequence shown here is derived from an EMBL/GenBank/DDBJ whole genome shotgun (WGS) entry which is preliminary data.</text>
</comment>
<keyword evidence="3 5" id="KW-1133">Transmembrane helix</keyword>
<evidence type="ECO:0000256" key="5">
    <source>
        <dbReference type="SAM" id="Phobius"/>
    </source>
</evidence>
<organism evidence="6 7">
    <name type="scientific">Albidovulum denitrificans</name>
    <dbReference type="NCBI Taxonomy" id="404881"/>
    <lineage>
        <taxon>Bacteria</taxon>
        <taxon>Pseudomonadati</taxon>
        <taxon>Pseudomonadota</taxon>
        <taxon>Alphaproteobacteria</taxon>
        <taxon>Rhodobacterales</taxon>
        <taxon>Paracoccaceae</taxon>
        <taxon>Albidovulum</taxon>
    </lineage>
</organism>
<dbReference type="OrthoDB" id="121744at2"/>
<accession>A0A2S8SDT6</accession>
<dbReference type="Proteomes" id="UP000238338">
    <property type="component" value="Unassembled WGS sequence"/>
</dbReference>
<dbReference type="InterPro" id="IPR032808">
    <property type="entry name" value="DoxX"/>
</dbReference>
<evidence type="ECO:0000313" key="7">
    <source>
        <dbReference type="Proteomes" id="UP000238338"/>
    </source>
</evidence>
<keyword evidence="2 5" id="KW-0812">Transmembrane</keyword>
<reference evidence="6 7" key="1">
    <citation type="submission" date="2018-02" db="EMBL/GenBank/DDBJ databases">
        <title>Genomic Encyclopedia of Archaeal and Bacterial Type Strains, Phase II (KMG-II): from individual species to whole genera.</title>
        <authorList>
            <person name="Goeker M."/>
        </authorList>
    </citation>
    <scope>NUCLEOTIDE SEQUENCE [LARGE SCALE GENOMIC DNA]</scope>
    <source>
        <strain evidence="6 7">DSM 18921</strain>
    </source>
</reference>
<dbReference type="RefSeq" id="WP_105513229.1">
    <property type="nucleotide sequence ID" value="NZ_PVEP01000001.1"/>
</dbReference>
<sequence>MLTTYDRLTHRLSAAAPAVLPTLSRLVFAGVLLFYFWSSALTKLGPGLFGFLRPSDGAYIQIFPKAVEAAGYDFAQLGLFHWAVVVAGMWAEFLLPLLIVLGLLTRFAALGMTGFVVVQSLTDIYGHGVAGDDLGHWFDAASASLILDQRALWVTLLLTLVFLGAGPLSLDRVLARSRPLSPPTQQS</sequence>
<dbReference type="EMBL" id="PVEP01000001">
    <property type="protein sequence ID" value="PQV59017.1"/>
    <property type="molecule type" value="Genomic_DNA"/>
</dbReference>
<comment type="subcellular location">
    <subcellularLocation>
        <location evidence="1">Membrane</location>
        <topology evidence="1">Multi-pass membrane protein</topology>
    </subcellularLocation>
</comment>
<evidence type="ECO:0000256" key="1">
    <source>
        <dbReference type="ARBA" id="ARBA00004141"/>
    </source>
</evidence>
<dbReference type="Pfam" id="PF07681">
    <property type="entry name" value="DoxX"/>
    <property type="match status" value="1"/>
</dbReference>
<feature type="transmembrane region" description="Helical" evidence="5">
    <location>
        <begin position="107"/>
        <end position="130"/>
    </location>
</feature>
<proteinExistence type="predicted"/>
<feature type="transmembrane region" description="Helical" evidence="5">
    <location>
        <begin position="150"/>
        <end position="170"/>
    </location>
</feature>
<name>A0A2S8SDT6_9RHOB</name>
<protein>
    <submittedName>
        <fullName evidence="6">Putative oxidoreductase</fullName>
    </submittedName>
</protein>
<keyword evidence="4 5" id="KW-0472">Membrane</keyword>
<gene>
    <name evidence="6" type="ORF">LX70_00837</name>
</gene>
<evidence type="ECO:0000256" key="3">
    <source>
        <dbReference type="ARBA" id="ARBA00022989"/>
    </source>
</evidence>
<evidence type="ECO:0000256" key="2">
    <source>
        <dbReference type="ARBA" id="ARBA00022692"/>
    </source>
</evidence>
<keyword evidence="7" id="KW-1185">Reference proteome</keyword>
<feature type="transmembrane region" description="Helical" evidence="5">
    <location>
        <begin position="12"/>
        <end position="37"/>
    </location>
</feature>